<sequence>MLGLFMVLPVLAVATTDYSGFSPMTLGFALGAYGLTQALLQIPLGVLSDRIGRTSVIIGGLLLFIIGSIVAALAENMLGLILGRALQGTGAIASTLMALVTDLTSEQNRSKAMAAIGGSIGFSFILAMILGPILTVNMGLSGVFWVTAFLGVMGVGIVIFLVPRRVSSYHNREVIADVRQIRYLLKDRTLLRLNSGIFALHFALMAAFVAVPMILSTELSIEDSELPLVYLVLLGGGFFIMLPIMMLGEKYKLQRLTFLGAVAVMAGATLVLGFERNPLITPFLLLVFFTAFNLLEATLPSWLSKSSPAGNRGTAMGIYSTSQFLGSFAGGVLGGWSLQEIGADGLFIVISLVLFVWWVLSLGLQSPRPLQTLVLSVGDREHQDFLKIISKIAGVEDILLIKGEQLAYVQIDRLLIDMPSLQPYLNR</sequence>
<dbReference type="Proteomes" id="UP000315889">
    <property type="component" value="Unassembled WGS sequence"/>
</dbReference>
<feature type="transmembrane region" description="Helical" evidence="7">
    <location>
        <begin position="345"/>
        <end position="364"/>
    </location>
</feature>
<evidence type="ECO:0000256" key="6">
    <source>
        <dbReference type="ARBA" id="ARBA00023136"/>
    </source>
</evidence>
<dbReference type="GO" id="GO:0022857">
    <property type="term" value="F:transmembrane transporter activity"/>
    <property type="evidence" value="ECO:0007669"/>
    <property type="project" value="InterPro"/>
</dbReference>
<evidence type="ECO:0000256" key="5">
    <source>
        <dbReference type="ARBA" id="ARBA00022989"/>
    </source>
</evidence>
<feature type="domain" description="Major facilitator superfamily (MFS) profile" evidence="8">
    <location>
        <begin position="1"/>
        <end position="369"/>
    </location>
</feature>
<dbReference type="Gene3D" id="1.20.1250.20">
    <property type="entry name" value="MFS general substrate transporter like domains"/>
    <property type="match status" value="1"/>
</dbReference>
<comment type="subcellular location">
    <subcellularLocation>
        <location evidence="1">Cell membrane</location>
        <topology evidence="1">Multi-pass membrane protein</topology>
    </subcellularLocation>
</comment>
<evidence type="ECO:0000259" key="8">
    <source>
        <dbReference type="PROSITE" id="PS50850"/>
    </source>
</evidence>
<feature type="transmembrane region" description="Helical" evidence="7">
    <location>
        <begin position="112"/>
        <end position="136"/>
    </location>
</feature>
<dbReference type="InterPro" id="IPR011701">
    <property type="entry name" value="MFS"/>
</dbReference>
<dbReference type="Pfam" id="PF07690">
    <property type="entry name" value="MFS_1"/>
    <property type="match status" value="2"/>
</dbReference>
<evidence type="ECO:0000256" key="3">
    <source>
        <dbReference type="ARBA" id="ARBA00022475"/>
    </source>
</evidence>
<dbReference type="InterPro" id="IPR036259">
    <property type="entry name" value="MFS_trans_sf"/>
</dbReference>
<protein>
    <submittedName>
        <fullName evidence="9">MFS transporter</fullName>
    </submittedName>
</protein>
<keyword evidence="5 7" id="KW-1133">Transmembrane helix</keyword>
<dbReference type="GO" id="GO:0005886">
    <property type="term" value="C:plasma membrane"/>
    <property type="evidence" value="ECO:0007669"/>
    <property type="project" value="UniProtKB-SubCell"/>
</dbReference>
<feature type="transmembrane region" description="Helical" evidence="7">
    <location>
        <begin position="189"/>
        <end position="215"/>
    </location>
</feature>
<dbReference type="InterPro" id="IPR020846">
    <property type="entry name" value="MFS_dom"/>
</dbReference>
<proteinExistence type="predicted"/>
<keyword evidence="3" id="KW-1003">Cell membrane</keyword>
<keyword evidence="4 7" id="KW-0812">Transmembrane</keyword>
<gene>
    <name evidence="9" type="ORF">EVB03_00035</name>
</gene>
<dbReference type="PANTHER" id="PTHR23517">
    <property type="entry name" value="RESISTANCE PROTEIN MDTM, PUTATIVE-RELATED-RELATED"/>
    <property type="match status" value="1"/>
</dbReference>
<feature type="transmembrane region" description="Helical" evidence="7">
    <location>
        <begin position="54"/>
        <end position="74"/>
    </location>
</feature>
<evidence type="ECO:0000313" key="10">
    <source>
        <dbReference type="Proteomes" id="UP000315889"/>
    </source>
</evidence>
<keyword evidence="6 7" id="KW-0472">Membrane</keyword>
<evidence type="ECO:0000256" key="1">
    <source>
        <dbReference type="ARBA" id="ARBA00004651"/>
    </source>
</evidence>
<dbReference type="InterPro" id="IPR050171">
    <property type="entry name" value="MFS_Transporters"/>
</dbReference>
<feature type="transmembrane region" description="Helical" evidence="7">
    <location>
        <begin position="256"/>
        <end position="274"/>
    </location>
</feature>
<feature type="transmembrane region" description="Helical" evidence="7">
    <location>
        <begin position="80"/>
        <end position="100"/>
    </location>
</feature>
<dbReference type="PROSITE" id="PS50850">
    <property type="entry name" value="MFS"/>
    <property type="match status" value="1"/>
</dbReference>
<comment type="caution">
    <text evidence="9">The sequence shown here is derived from an EMBL/GenBank/DDBJ whole genome shotgun (WGS) entry which is preliminary data.</text>
</comment>
<feature type="transmembrane region" description="Helical" evidence="7">
    <location>
        <begin position="142"/>
        <end position="162"/>
    </location>
</feature>
<dbReference type="PANTHER" id="PTHR23517:SF2">
    <property type="entry name" value="MULTIDRUG RESISTANCE PROTEIN MDTH"/>
    <property type="match status" value="1"/>
</dbReference>
<name>A0A520MPE6_9GAMM</name>
<dbReference type="Gene3D" id="3.30.70.100">
    <property type="match status" value="1"/>
</dbReference>
<dbReference type="EMBL" id="SHBP01000001">
    <property type="protein sequence ID" value="RZO23099.1"/>
    <property type="molecule type" value="Genomic_DNA"/>
</dbReference>
<evidence type="ECO:0000256" key="7">
    <source>
        <dbReference type="SAM" id="Phobius"/>
    </source>
</evidence>
<evidence type="ECO:0000256" key="4">
    <source>
        <dbReference type="ARBA" id="ARBA00022692"/>
    </source>
</evidence>
<feature type="transmembrane region" description="Helical" evidence="7">
    <location>
        <begin position="26"/>
        <end position="47"/>
    </location>
</feature>
<dbReference type="AlphaFoldDB" id="A0A520MPE6"/>
<evidence type="ECO:0000256" key="2">
    <source>
        <dbReference type="ARBA" id="ARBA00022448"/>
    </source>
</evidence>
<reference evidence="9 10" key="1">
    <citation type="submission" date="2019-02" db="EMBL/GenBank/DDBJ databases">
        <title>Prokaryotic population dynamics and viral predation in marine succession experiment using metagenomics: the confinement effect.</title>
        <authorList>
            <person name="Haro-Moreno J.M."/>
            <person name="Rodriguez-Valera F."/>
            <person name="Lopez-Perez M."/>
        </authorList>
    </citation>
    <scope>NUCLEOTIDE SEQUENCE [LARGE SCALE GENOMIC DNA]</scope>
    <source>
        <strain evidence="9">MED-G170</strain>
    </source>
</reference>
<dbReference type="SUPFAM" id="SSF103473">
    <property type="entry name" value="MFS general substrate transporter"/>
    <property type="match status" value="1"/>
</dbReference>
<dbReference type="CDD" id="cd17472">
    <property type="entry name" value="MFS_YajR_like"/>
    <property type="match status" value="1"/>
</dbReference>
<feature type="transmembrane region" description="Helical" evidence="7">
    <location>
        <begin position="227"/>
        <end position="244"/>
    </location>
</feature>
<evidence type="ECO:0000313" key="9">
    <source>
        <dbReference type="EMBL" id="RZO23099.1"/>
    </source>
</evidence>
<accession>A0A520MPE6</accession>
<organism evidence="9 10">
    <name type="scientific">SAR92 clade bacterium</name>
    <dbReference type="NCBI Taxonomy" id="2315479"/>
    <lineage>
        <taxon>Bacteria</taxon>
        <taxon>Pseudomonadati</taxon>
        <taxon>Pseudomonadota</taxon>
        <taxon>Gammaproteobacteria</taxon>
        <taxon>Cellvibrionales</taxon>
        <taxon>Porticoccaceae</taxon>
        <taxon>SAR92 clade</taxon>
    </lineage>
</organism>
<feature type="transmembrane region" description="Helical" evidence="7">
    <location>
        <begin position="315"/>
        <end position="339"/>
    </location>
</feature>
<keyword evidence="2" id="KW-0813">Transport</keyword>
<feature type="transmembrane region" description="Helical" evidence="7">
    <location>
        <begin position="280"/>
        <end position="303"/>
    </location>
</feature>